<keyword evidence="1" id="KW-0732">Signal</keyword>
<dbReference type="Proteomes" id="UP000472262">
    <property type="component" value="Unassembled WGS sequence"/>
</dbReference>
<dbReference type="InterPro" id="IPR007110">
    <property type="entry name" value="Ig-like_dom"/>
</dbReference>
<dbReference type="PANTHER" id="PTHR21063:SF4">
    <property type="entry name" value="CD48 ANTIGEN-RELATED"/>
    <property type="match status" value="1"/>
</dbReference>
<accession>A0A672NDV0</accession>
<evidence type="ECO:0000313" key="4">
    <source>
        <dbReference type="Proteomes" id="UP000472262"/>
    </source>
</evidence>
<dbReference type="Pfam" id="PF07679">
    <property type="entry name" value="I-set"/>
    <property type="match status" value="1"/>
</dbReference>
<dbReference type="InterPro" id="IPR013098">
    <property type="entry name" value="Ig_I-set"/>
</dbReference>
<dbReference type="Ensembl" id="ENSSGRT00000052827.1">
    <property type="protein sequence ID" value="ENSSGRP00000049438.1"/>
    <property type="gene ID" value="ENSSGRG00000026276.1"/>
</dbReference>
<name>A0A672NDV0_SINGR</name>
<evidence type="ECO:0000259" key="2">
    <source>
        <dbReference type="PROSITE" id="PS50835"/>
    </source>
</evidence>
<dbReference type="OMA" id="RYLLCHA"/>
<dbReference type="InterPro" id="IPR003599">
    <property type="entry name" value="Ig_sub"/>
</dbReference>
<keyword evidence="4" id="KW-1185">Reference proteome</keyword>
<evidence type="ECO:0000313" key="3">
    <source>
        <dbReference type="Ensembl" id="ENSSGRP00000049438.1"/>
    </source>
</evidence>
<organism evidence="3 4">
    <name type="scientific">Sinocyclocheilus grahami</name>
    <name type="common">Dianchi golden-line fish</name>
    <name type="synonym">Barbus grahami</name>
    <dbReference type="NCBI Taxonomy" id="75366"/>
    <lineage>
        <taxon>Eukaryota</taxon>
        <taxon>Metazoa</taxon>
        <taxon>Chordata</taxon>
        <taxon>Craniata</taxon>
        <taxon>Vertebrata</taxon>
        <taxon>Euteleostomi</taxon>
        <taxon>Actinopterygii</taxon>
        <taxon>Neopterygii</taxon>
        <taxon>Teleostei</taxon>
        <taxon>Ostariophysi</taxon>
        <taxon>Cypriniformes</taxon>
        <taxon>Cyprinidae</taxon>
        <taxon>Cyprininae</taxon>
        <taxon>Sinocyclocheilus</taxon>
    </lineage>
</organism>
<reference evidence="3" key="1">
    <citation type="submission" date="2025-08" db="UniProtKB">
        <authorList>
            <consortium name="Ensembl"/>
        </authorList>
    </citation>
    <scope>IDENTIFICATION</scope>
</reference>
<sequence>MVRHLFILHTVILLAMFPGSEMAFFVTVSVSVMEGDSVTLHTDVKANQQDGIRWYFNGIRIAQINGDLSHTCTDVQCDEGTERFKDRLKLDHQTGSLTITNIRTTDPGLYKLQIISSNSISEKIFSITIHVMEGETVTFDPGVINNPNYLMRWYFNDSLITEITGDQSKICTDADERFRDRLQLDHQTESLIITNTRTTDSGDYHLEIITNSSSIRRQYSIRIISEQSHSETVTSEMIQHNFYSRCIIVVVAAAAMSWRRRYLLCHAWS</sequence>
<dbReference type="InterPro" id="IPR036179">
    <property type="entry name" value="Ig-like_dom_sf"/>
</dbReference>
<dbReference type="Pfam" id="PF07686">
    <property type="entry name" value="V-set"/>
    <property type="match status" value="1"/>
</dbReference>
<feature type="signal peptide" evidence="1">
    <location>
        <begin position="1"/>
        <end position="22"/>
    </location>
</feature>
<feature type="domain" description="Ig-like" evidence="2">
    <location>
        <begin position="18"/>
        <end position="128"/>
    </location>
</feature>
<protein>
    <recommendedName>
        <fullName evidence="2">Ig-like domain-containing protein</fullName>
    </recommendedName>
</protein>
<dbReference type="InParanoid" id="A0A672NDV0"/>
<dbReference type="InterPro" id="IPR013783">
    <property type="entry name" value="Ig-like_fold"/>
</dbReference>
<dbReference type="PROSITE" id="PS50835">
    <property type="entry name" value="IG_LIKE"/>
    <property type="match status" value="1"/>
</dbReference>
<evidence type="ECO:0000256" key="1">
    <source>
        <dbReference type="SAM" id="SignalP"/>
    </source>
</evidence>
<dbReference type="SUPFAM" id="SSF48726">
    <property type="entry name" value="Immunoglobulin"/>
    <property type="match status" value="2"/>
</dbReference>
<reference evidence="3" key="2">
    <citation type="submission" date="2025-09" db="UniProtKB">
        <authorList>
            <consortium name="Ensembl"/>
        </authorList>
    </citation>
    <scope>IDENTIFICATION</scope>
</reference>
<dbReference type="PANTHER" id="PTHR21063">
    <property type="entry name" value="LFA-3"/>
    <property type="match status" value="1"/>
</dbReference>
<dbReference type="Gene3D" id="2.60.40.10">
    <property type="entry name" value="Immunoglobulins"/>
    <property type="match status" value="2"/>
</dbReference>
<dbReference type="SMART" id="SM00409">
    <property type="entry name" value="IG"/>
    <property type="match status" value="2"/>
</dbReference>
<proteinExistence type="predicted"/>
<dbReference type="AlphaFoldDB" id="A0A672NDV0"/>
<dbReference type="InterPro" id="IPR013106">
    <property type="entry name" value="Ig_V-set"/>
</dbReference>
<feature type="chain" id="PRO_5025347476" description="Ig-like domain-containing protein" evidence="1">
    <location>
        <begin position="23"/>
        <end position="269"/>
    </location>
</feature>